<comment type="similarity">
    <text evidence="2">Belongs to the GMC oxidoreductase family.</text>
</comment>
<sequence>MSSQEAEFDIIFAGGESCGASACVTAGRLAAADPTLRILIIEAGPPTQDDLAHTQPARYASHLASDSKTVKFVVAKPSEAVGGRSVVVPGGQCLGGGSSVNFAMYTRAAASDYDDWVTKHGNPGWGYQDLLPYLKKFETYQVESNQETHGYAGPLKISQGGIYGNVGEDFLHVASKYDPKRAFTNDVNGLVSGCNEYGHWPKWINGVTGHRSDTAHHYIYNQIDNNQNLVILTGYFVKRVLFDEYDRAVGVEYVPNTQIHSLSSRQPIVAHAKRLVVVSAGSLGSPLILERSGIGSKEIISKYGLSVVVDLPGVGDKYQDHQGVFPPYIASDQSLTLDGIVRGDKEDVDRWSPEWVQKGTGLMASNGLDSGLKLRPLEHELKDIGPDFASRWADFYANSPDKPALYFGPLAMLVGDASTAPKGKYFSVLYFLEHPATLGHIHISSGEDPTSPPDFDPAYLTEAGDVALLVWGYKRSREFARRMPCYRGEFSAWHPKFPEGSEAACNDDAMPVAVDAPDIKWTAEDDKAIEEHTRAFVSTTWHSLGTCAMKPREKGGVVDTRLNVYGVDALKIADLSIAPGNVAANTYSTALVIAERAAVIIADELGIKGV</sequence>
<feature type="binding site" evidence="3">
    <location>
        <begin position="541"/>
        <end position="542"/>
    </location>
    <ligand>
        <name>FAD</name>
        <dbReference type="ChEBI" id="CHEBI:57692"/>
    </ligand>
</feature>
<dbReference type="STRING" id="92696.A0A4R0R477"/>
<evidence type="ECO:0000313" key="6">
    <source>
        <dbReference type="Proteomes" id="UP000292702"/>
    </source>
</evidence>
<dbReference type="Pfam" id="PF00732">
    <property type="entry name" value="GMC_oxred_N"/>
    <property type="match status" value="1"/>
</dbReference>
<dbReference type="Gene3D" id="3.50.50.60">
    <property type="entry name" value="FAD/NAD(P)-binding domain"/>
    <property type="match status" value="1"/>
</dbReference>
<dbReference type="SUPFAM" id="SSF54373">
    <property type="entry name" value="FAD-linked reductases, C-terminal domain"/>
    <property type="match status" value="1"/>
</dbReference>
<dbReference type="GO" id="GO:0050660">
    <property type="term" value="F:flavin adenine dinucleotide binding"/>
    <property type="evidence" value="ECO:0007669"/>
    <property type="project" value="InterPro"/>
</dbReference>
<accession>A0A4R0R477</accession>
<protein>
    <recommendedName>
        <fullName evidence="4">Glucose-methanol-choline oxidoreductase N-terminal domain-containing protein</fullName>
    </recommendedName>
</protein>
<dbReference type="PANTHER" id="PTHR11552:SF78">
    <property type="entry name" value="GLUCOSE-METHANOL-CHOLINE OXIDOREDUCTASE N-TERMINAL DOMAIN-CONTAINING PROTEIN"/>
    <property type="match status" value="1"/>
</dbReference>
<evidence type="ECO:0000256" key="1">
    <source>
        <dbReference type="ARBA" id="ARBA00001974"/>
    </source>
</evidence>
<comment type="cofactor">
    <cofactor evidence="1 3">
        <name>FAD</name>
        <dbReference type="ChEBI" id="CHEBI:57692"/>
    </cofactor>
</comment>
<keyword evidence="3" id="KW-0274">FAD</keyword>
<feature type="domain" description="Glucose-methanol-choline oxidoreductase N-terminal" evidence="4">
    <location>
        <begin position="281"/>
        <end position="295"/>
    </location>
</feature>
<dbReference type="Pfam" id="PF05199">
    <property type="entry name" value="GMC_oxred_C"/>
    <property type="match status" value="1"/>
</dbReference>
<dbReference type="SUPFAM" id="SSF51905">
    <property type="entry name" value="FAD/NAD(P)-binding domain"/>
    <property type="match status" value="1"/>
</dbReference>
<keyword evidence="3" id="KW-0285">Flavoprotein</keyword>
<evidence type="ECO:0000259" key="4">
    <source>
        <dbReference type="PROSITE" id="PS00624"/>
    </source>
</evidence>
<reference evidence="5 6" key="1">
    <citation type="submission" date="2018-11" db="EMBL/GenBank/DDBJ databases">
        <title>Genome assembly of Steccherinum ochraceum LE-BIN_3174, the white-rot fungus of the Steccherinaceae family (The Residual Polyporoid clade, Polyporales, Basidiomycota).</title>
        <authorList>
            <person name="Fedorova T.V."/>
            <person name="Glazunova O.A."/>
            <person name="Landesman E.O."/>
            <person name="Moiseenko K.V."/>
            <person name="Psurtseva N.V."/>
            <person name="Savinova O.S."/>
            <person name="Shakhova N.V."/>
            <person name="Tyazhelova T.V."/>
            <person name="Vasina D.V."/>
        </authorList>
    </citation>
    <scope>NUCLEOTIDE SEQUENCE [LARGE SCALE GENOMIC DNA]</scope>
    <source>
        <strain evidence="5 6">LE-BIN_3174</strain>
    </source>
</reference>
<dbReference type="GO" id="GO:0016614">
    <property type="term" value="F:oxidoreductase activity, acting on CH-OH group of donors"/>
    <property type="evidence" value="ECO:0007669"/>
    <property type="project" value="InterPro"/>
</dbReference>
<dbReference type="InterPro" id="IPR012132">
    <property type="entry name" value="GMC_OxRdtase"/>
</dbReference>
<dbReference type="EMBL" id="RWJN01000403">
    <property type="protein sequence ID" value="TCD62090.1"/>
    <property type="molecule type" value="Genomic_DNA"/>
</dbReference>
<evidence type="ECO:0000256" key="3">
    <source>
        <dbReference type="PIRSR" id="PIRSR000137-2"/>
    </source>
</evidence>
<dbReference type="PROSITE" id="PS00624">
    <property type="entry name" value="GMC_OXRED_2"/>
    <property type="match status" value="1"/>
</dbReference>
<organism evidence="5 6">
    <name type="scientific">Steccherinum ochraceum</name>
    <dbReference type="NCBI Taxonomy" id="92696"/>
    <lineage>
        <taxon>Eukaryota</taxon>
        <taxon>Fungi</taxon>
        <taxon>Dikarya</taxon>
        <taxon>Basidiomycota</taxon>
        <taxon>Agaricomycotina</taxon>
        <taxon>Agaricomycetes</taxon>
        <taxon>Polyporales</taxon>
        <taxon>Steccherinaceae</taxon>
        <taxon>Steccherinum</taxon>
    </lineage>
</organism>
<evidence type="ECO:0000256" key="2">
    <source>
        <dbReference type="ARBA" id="ARBA00010790"/>
    </source>
</evidence>
<dbReference type="Proteomes" id="UP000292702">
    <property type="component" value="Unassembled WGS sequence"/>
</dbReference>
<keyword evidence="6" id="KW-1185">Reference proteome</keyword>
<name>A0A4R0R477_9APHY</name>
<comment type="caution">
    <text evidence="5">The sequence shown here is derived from an EMBL/GenBank/DDBJ whole genome shotgun (WGS) entry which is preliminary data.</text>
</comment>
<proteinExistence type="inferred from homology"/>
<dbReference type="InterPro" id="IPR007867">
    <property type="entry name" value="GMC_OxRtase_C"/>
</dbReference>
<dbReference type="PANTHER" id="PTHR11552">
    <property type="entry name" value="GLUCOSE-METHANOL-CHOLINE GMC OXIDOREDUCTASE"/>
    <property type="match status" value="1"/>
</dbReference>
<feature type="binding site" evidence="3">
    <location>
        <position position="237"/>
    </location>
    <ligand>
        <name>FAD</name>
        <dbReference type="ChEBI" id="CHEBI:57692"/>
    </ligand>
</feature>
<dbReference type="Gene3D" id="3.30.560.10">
    <property type="entry name" value="Glucose Oxidase, domain 3"/>
    <property type="match status" value="1"/>
</dbReference>
<gene>
    <name evidence="5" type="ORF">EIP91_007490</name>
</gene>
<dbReference type="InterPro" id="IPR036188">
    <property type="entry name" value="FAD/NAD-bd_sf"/>
</dbReference>
<dbReference type="InterPro" id="IPR000172">
    <property type="entry name" value="GMC_OxRdtase_N"/>
</dbReference>
<dbReference type="PIRSF" id="PIRSF000137">
    <property type="entry name" value="Alcohol_oxidase"/>
    <property type="match status" value="1"/>
</dbReference>
<dbReference type="AlphaFoldDB" id="A0A4R0R477"/>
<dbReference type="OrthoDB" id="269227at2759"/>
<evidence type="ECO:0000313" key="5">
    <source>
        <dbReference type="EMBL" id="TCD62090.1"/>
    </source>
</evidence>